<keyword evidence="3" id="KW-1185">Reference proteome</keyword>
<gene>
    <name evidence="2" type="ORF">DC487_05125</name>
</gene>
<protein>
    <submittedName>
        <fullName evidence="2">Uncharacterized protein</fullName>
    </submittedName>
</protein>
<sequence>MSNRTLTGSIALTKLPQAVIVDKKNKAGEMVKCVLLPIEGNSMTEKDGAVYMDVRVVLREEQDQYGHNGFIAKSLPTEVYKANKDNESWINDHQPILGNVKDWSQGSNSAPAQTIDEDDDLPF</sequence>
<feature type="compositionally biased region" description="Polar residues" evidence="1">
    <location>
        <begin position="102"/>
        <end position="112"/>
    </location>
</feature>
<dbReference type="Proteomes" id="UP000245627">
    <property type="component" value="Unassembled WGS sequence"/>
</dbReference>
<dbReference type="RefSeq" id="WP_116774833.1">
    <property type="nucleotide sequence ID" value="NZ_QDKG01000001.1"/>
</dbReference>
<proteinExistence type="predicted"/>
<accession>A0A2T8HNG2</accession>
<reference evidence="2 3" key="1">
    <citation type="submission" date="2018-04" db="EMBL/GenBank/DDBJ databases">
        <title>Sphingobacterium cortibacter sp. nov.</title>
        <authorList>
            <person name="Li Y."/>
        </authorList>
    </citation>
    <scope>NUCLEOTIDE SEQUENCE [LARGE SCALE GENOMIC DNA]</scope>
    <source>
        <strain evidence="2 3">2c-3</strain>
    </source>
</reference>
<comment type="caution">
    <text evidence="2">The sequence shown here is derived from an EMBL/GenBank/DDBJ whole genome shotgun (WGS) entry which is preliminary data.</text>
</comment>
<dbReference type="EMBL" id="QDKG01000001">
    <property type="protein sequence ID" value="PVH26978.1"/>
    <property type="molecule type" value="Genomic_DNA"/>
</dbReference>
<feature type="region of interest" description="Disordered" evidence="1">
    <location>
        <begin position="100"/>
        <end position="123"/>
    </location>
</feature>
<evidence type="ECO:0000313" key="2">
    <source>
        <dbReference type="EMBL" id="PVH26978.1"/>
    </source>
</evidence>
<dbReference type="AlphaFoldDB" id="A0A2T8HNG2"/>
<name>A0A2T8HNG2_9SPHI</name>
<evidence type="ECO:0000256" key="1">
    <source>
        <dbReference type="SAM" id="MobiDB-lite"/>
    </source>
</evidence>
<organism evidence="2 3">
    <name type="scientific">Sphingobacterium corticibacter</name>
    <dbReference type="NCBI Taxonomy" id="2171749"/>
    <lineage>
        <taxon>Bacteria</taxon>
        <taxon>Pseudomonadati</taxon>
        <taxon>Bacteroidota</taxon>
        <taxon>Sphingobacteriia</taxon>
        <taxon>Sphingobacteriales</taxon>
        <taxon>Sphingobacteriaceae</taxon>
        <taxon>Sphingobacterium</taxon>
    </lineage>
</organism>
<evidence type="ECO:0000313" key="3">
    <source>
        <dbReference type="Proteomes" id="UP000245627"/>
    </source>
</evidence>
<dbReference type="OrthoDB" id="798565at2"/>